<dbReference type="Gene3D" id="1.10.150.50">
    <property type="entry name" value="Transcription Factor, Ets-1"/>
    <property type="match status" value="1"/>
</dbReference>
<dbReference type="SUPFAM" id="SSF50729">
    <property type="entry name" value="PH domain-like"/>
    <property type="match status" value="1"/>
</dbReference>
<dbReference type="SMART" id="SM00454">
    <property type="entry name" value="SAM"/>
    <property type="match status" value="1"/>
</dbReference>
<dbReference type="Gene3D" id="2.30.29.30">
    <property type="entry name" value="Pleckstrin-homology domain (PH domain)/Phosphotyrosine-binding domain (PTB)"/>
    <property type="match status" value="1"/>
</dbReference>
<dbReference type="VEuPathDB" id="FungiDB:PMAA_056230"/>
<name>B6QL54_TALMQ</name>
<dbReference type="SUPFAM" id="SSF47769">
    <property type="entry name" value="SAM/Pointed domain"/>
    <property type="match status" value="1"/>
</dbReference>
<dbReference type="PhylomeDB" id="B6QL54"/>
<dbReference type="PROSITE" id="PS50003">
    <property type="entry name" value="PH_DOMAIN"/>
    <property type="match status" value="1"/>
</dbReference>
<reference evidence="5" key="1">
    <citation type="journal article" date="2015" name="Genome Announc.">
        <title>Genome sequence of the AIDS-associated pathogen Penicillium marneffei (ATCC18224) and its near taxonomic relative Talaromyces stipitatus (ATCC10500).</title>
        <authorList>
            <person name="Nierman W.C."/>
            <person name="Fedorova-Abrams N.D."/>
            <person name="Andrianopoulos A."/>
        </authorList>
    </citation>
    <scope>NUCLEOTIDE SEQUENCE [LARGE SCALE GENOMIC DNA]</scope>
    <source>
        <strain evidence="5">ATCC 18224 / CBS 334.59 / QM 7333</strain>
    </source>
</reference>
<dbReference type="AlphaFoldDB" id="B6QL54"/>
<dbReference type="InterPro" id="IPR013761">
    <property type="entry name" value="SAM/pointed_sf"/>
</dbReference>
<evidence type="ECO:0000259" key="3">
    <source>
        <dbReference type="PROSITE" id="PS50105"/>
    </source>
</evidence>
<dbReference type="HOGENOM" id="CLU_009306_0_0_1"/>
<feature type="region of interest" description="Disordered" evidence="1">
    <location>
        <begin position="250"/>
        <end position="306"/>
    </location>
</feature>
<evidence type="ECO:0000313" key="4">
    <source>
        <dbReference type="EMBL" id="EEA21831.1"/>
    </source>
</evidence>
<dbReference type="Pfam" id="PF07647">
    <property type="entry name" value="SAM_2"/>
    <property type="match status" value="1"/>
</dbReference>
<dbReference type="EMBL" id="DS995903">
    <property type="protein sequence ID" value="EEA21831.1"/>
    <property type="molecule type" value="Genomic_DNA"/>
</dbReference>
<evidence type="ECO:0000259" key="2">
    <source>
        <dbReference type="PROSITE" id="PS50003"/>
    </source>
</evidence>
<dbReference type="SMART" id="SM00233">
    <property type="entry name" value="PH"/>
    <property type="match status" value="1"/>
</dbReference>
<organism evidence="4 5">
    <name type="scientific">Talaromyces marneffei (strain ATCC 18224 / CBS 334.59 / QM 7333)</name>
    <name type="common">Penicillium marneffei</name>
    <dbReference type="NCBI Taxonomy" id="441960"/>
    <lineage>
        <taxon>Eukaryota</taxon>
        <taxon>Fungi</taxon>
        <taxon>Dikarya</taxon>
        <taxon>Ascomycota</taxon>
        <taxon>Pezizomycotina</taxon>
        <taxon>Eurotiomycetes</taxon>
        <taxon>Eurotiomycetidae</taxon>
        <taxon>Eurotiales</taxon>
        <taxon>Trichocomaceae</taxon>
        <taxon>Talaromyces</taxon>
        <taxon>Talaromyces sect. Talaromyces</taxon>
    </lineage>
</organism>
<proteinExistence type="predicted"/>
<feature type="domain" description="PH" evidence="2">
    <location>
        <begin position="714"/>
        <end position="854"/>
    </location>
</feature>
<feature type="compositionally biased region" description="Basic and acidic residues" evidence="1">
    <location>
        <begin position="51"/>
        <end position="61"/>
    </location>
</feature>
<dbReference type="PROSITE" id="PS50105">
    <property type="entry name" value="SAM_DOMAIN"/>
    <property type="match status" value="1"/>
</dbReference>
<dbReference type="Pfam" id="PF00169">
    <property type="entry name" value="PH"/>
    <property type="match status" value="1"/>
</dbReference>
<accession>B6QL54</accession>
<feature type="domain" description="SAM" evidence="3">
    <location>
        <begin position="183"/>
        <end position="247"/>
    </location>
</feature>
<dbReference type="InterPro" id="IPR001660">
    <property type="entry name" value="SAM"/>
</dbReference>
<protein>
    <submittedName>
        <fullName evidence="4">SAM and PH domain protein (Boi1), putative</fullName>
    </submittedName>
</protein>
<feature type="compositionally biased region" description="Low complexity" evidence="1">
    <location>
        <begin position="265"/>
        <end position="279"/>
    </location>
</feature>
<dbReference type="InterPro" id="IPR001849">
    <property type="entry name" value="PH_domain"/>
</dbReference>
<keyword evidence="5" id="KW-1185">Reference proteome</keyword>
<feature type="compositionally biased region" description="Basic residues" evidence="1">
    <location>
        <begin position="282"/>
        <end position="300"/>
    </location>
</feature>
<sequence>MATIDNTGYVTLEMLQALSKQSIFRRTTIGRPRSIASDATEIFDTDFESDCDRSYNDDSSRRSAGSLVADSVTTADTPRDVPTPDSGALSAFDFHFDEKPIMGPNGPHLFRSSMSSDEMSYEVDFMLAKTPTVAIFRRSVTEERRDTPLPGHDDSTEYTPQAQELKSINAAVSALDESEVRSWSPPDVVRWMQESGFDDSVIEKFFINDISGAILLDLRSEDLKELDIQSFGKRRHVMNSIQHLRDSFMLPNNETSTSSHDHSSTDCTSSSESASTPTKDSNKKKHRRRRNHRSHKKSLVAHKDLNPDDSASIVAIEQFLPKPHRCSKGENCRKWQKQQRKIARLAKDLPIDVDAARLMSEDYEDQPPLTSKSLPNMDPMPTPSIVASSDVLGPEQTPVFQISEEKLSEIGPRDPQENVRQYLNFQHLSKLQPVPQVASKPDLCSSPDIDSPDSIRTTTSLADNLRSLPKLTIPVNHHIVVPGTFSASLSAQRTVTPSILRRQPNFATNSIDGTLHSALPQPMTYGSCISPADYVGSPSDFYRSHDFYQQTSPLSEIDVPVTAIMSAGPVQRHESQSVPPNMRFGHHLRVIPDPFVRPRSTKPEIHRAGPTIQILDSVDEARPSHDTVDVPVTAIPLGPIERTESQSVPPNMRFGRDFYVTVDPINRPASTKANNYRYPSMINSALDRVDELGPIDTEEDFATTPRANPRSANDITHSGWMRKRKTTRMLRHEWEDHHFTLKGTRLAMYEDERASRRDSKAIEYIDVDDYAVACSSIPSSSKLTAAFKKTVLKRKSSAQDEAAFAFSLIPAPSGKTTGVERRNVFVSNGKSHHFAVKTRDERIDWMRELMLAKALKKGKDSGDAVHVNGQAF</sequence>
<dbReference type="OrthoDB" id="422827at2759"/>
<feature type="region of interest" description="Disordered" evidence="1">
    <location>
        <begin position="51"/>
        <end position="84"/>
    </location>
</feature>
<evidence type="ECO:0000256" key="1">
    <source>
        <dbReference type="SAM" id="MobiDB-lite"/>
    </source>
</evidence>
<dbReference type="CDD" id="cd09535">
    <property type="entry name" value="SAM_BOI-like_fungal"/>
    <property type="match status" value="1"/>
</dbReference>
<dbReference type="Proteomes" id="UP000001294">
    <property type="component" value="Unassembled WGS sequence"/>
</dbReference>
<gene>
    <name evidence="4" type="ORF">PMAA_056230</name>
</gene>
<dbReference type="InterPro" id="IPR011993">
    <property type="entry name" value="PH-like_dom_sf"/>
</dbReference>
<evidence type="ECO:0000313" key="5">
    <source>
        <dbReference type="Proteomes" id="UP000001294"/>
    </source>
</evidence>